<comment type="similarity">
    <text evidence="1">Belongs to the sulfotransferase 1 family.</text>
</comment>
<evidence type="ECO:0000256" key="2">
    <source>
        <dbReference type="ARBA" id="ARBA00022679"/>
    </source>
</evidence>
<reference evidence="4 5" key="1">
    <citation type="submission" date="2024-04" db="EMBL/GenBank/DDBJ databases">
        <title>Phylogenomic analyses of a clade within the roseobacter group suggest taxonomic reassignments of species of the genera Aestuariivita, Citreicella, Loktanella, Nautella, Pelagibaca, Ruegeria, Thalassobius, Thiobacimonas and Tropicibacter, and the proposal o.</title>
        <authorList>
            <person name="Jeon C.O."/>
        </authorList>
    </citation>
    <scope>NUCLEOTIDE SEQUENCE [LARGE SCALE GENOMIC DNA]</scope>
    <source>
        <strain evidence="4 5">G8-12</strain>
    </source>
</reference>
<dbReference type="EMBL" id="CP151762">
    <property type="protein sequence ID" value="WZU65275.1"/>
    <property type="molecule type" value="Genomic_DNA"/>
</dbReference>
<dbReference type="KEGG" id="yag:AABB28_08465"/>
<dbReference type="InterPro" id="IPR000863">
    <property type="entry name" value="Sulfotransferase_dom"/>
</dbReference>
<dbReference type="SUPFAM" id="SSF52540">
    <property type="entry name" value="P-loop containing nucleoside triphosphate hydrolases"/>
    <property type="match status" value="1"/>
</dbReference>
<dbReference type="GO" id="GO:0008146">
    <property type="term" value="F:sulfotransferase activity"/>
    <property type="evidence" value="ECO:0007669"/>
    <property type="project" value="InterPro"/>
</dbReference>
<dbReference type="Gene3D" id="3.40.50.300">
    <property type="entry name" value="P-loop containing nucleotide triphosphate hydrolases"/>
    <property type="match status" value="1"/>
</dbReference>
<evidence type="ECO:0000313" key="5">
    <source>
        <dbReference type="Proteomes" id="UP001451782"/>
    </source>
</evidence>
<dbReference type="Pfam" id="PF00685">
    <property type="entry name" value="Sulfotransfer_1"/>
    <property type="match status" value="1"/>
</dbReference>
<dbReference type="InterPro" id="IPR027417">
    <property type="entry name" value="P-loop_NTPase"/>
</dbReference>
<sequence length="231" mass="26693">MNFFPKIFRLQNPDIVISFPKSGRTWLRVMLDEIGTDLEYTHAGSGHRAGRLSSDLSTSIAPDYKRIVFLHRDPRDTAVSGYYHKQFRLDGYDGTISDFIRDPCFGIHKIMAFNKMWQDLSKLQPNMYFITYENLQENTAEELMGVLDFLKYRSDPDLVTQVVERNTFDNMRKREAAGDFAKSYGNALVPKDNTNENSFKVRRGKVAGYHEELTPHDIAWCQAEIDAFNSL</sequence>
<protein>
    <submittedName>
        <fullName evidence="4">Sulfotransferase domain-containing protein</fullName>
    </submittedName>
</protein>
<gene>
    <name evidence="4" type="ORF">AABB28_08465</name>
</gene>
<keyword evidence="2" id="KW-0808">Transferase</keyword>
<evidence type="ECO:0000259" key="3">
    <source>
        <dbReference type="Pfam" id="PF00685"/>
    </source>
</evidence>
<evidence type="ECO:0000313" key="4">
    <source>
        <dbReference type="EMBL" id="WZU65275.1"/>
    </source>
</evidence>
<evidence type="ECO:0000256" key="1">
    <source>
        <dbReference type="ARBA" id="ARBA00005771"/>
    </source>
</evidence>
<dbReference type="PANTHER" id="PTHR11783">
    <property type="entry name" value="SULFOTRANSFERASE SULT"/>
    <property type="match status" value="1"/>
</dbReference>
<proteinExistence type="inferred from homology"/>
<dbReference type="Proteomes" id="UP001451782">
    <property type="component" value="Chromosome"/>
</dbReference>
<dbReference type="RefSeq" id="WP_342071622.1">
    <property type="nucleotide sequence ID" value="NZ_CP151762.1"/>
</dbReference>
<organism evidence="4 5">
    <name type="scientific">Yoonia algicola</name>
    <dbReference type="NCBI Taxonomy" id="3137368"/>
    <lineage>
        <taxon>Bacteria</taxon>
        <taxon>Pseudomonadati</taxon>
        <taxon>Pseudomonadota</taxon>
        <taxon>Alphaproteobacteria</taxon>
        <taxon>Rhodobacterales</taxon>
        <taxon>Paracoccaceae</taxon>
        <taxon>Yoonia</taxon>
    </lineage>
</organism>
<name>A0AAN0M5X6_9RHOB</name>
<keyword evidence="5" id="KW-1185">Reference proteome</keyword>
<accession>A0AAN0M5X6</accession>
<feature type="domain" description="Sulfotransferase" evidence="3">
    <location>
        <begin position="63"/>
        <end position="219"/>
    </location>
</feature>
<dbReference type="AlphaFoldDB" id="A0AAN0M5X6"/>